<dbReference type="RefSeq" id="WP_317121512.1">
    <property type="nucleotide sequence ID" value="NZ_JAWJBA010000002.1"/>
</dbReference>
<proteinExistence type="predicted"/>
<comment type="caution">
    <text evidence="1">The sequence shown here is derived from an EMBL/GenBank/DDBJ whole genome shotgun (WGS) entry which is preliminary data.</text>
</comment>
<sequence length="330" mass="36743">MTYTTLVQEFRAGLLENTHQGLVCIVDEKKRIVYSQGDTSQLVLYRSAMKPLQAIPVFSSNVIRDYQLTKKEAALFTASQRGELYQQESLQSLITKLNFPEEILVCGHSYPLNEEPKIKYICENKPKRKLLHNCAGKHLGFLAYCRDNGYPLSGYEKIAHPLQQEILQYVAELAELPKEKLATAVDGCGIPVHAVPLKNMATSYLKFAVPNLIIDTPTANAVVNITNTMNAHPEIVASHNFICTALLKDNNIVAKGGAQGVYCLALKEEKISIAIKVLSGTELLWPLIVARLLEKIGYKNRETIDNLLSIRSKHILNDDGDIVGETKILL</sequence>
<dbReference type="PANTHER" id="PTHR42110:SF1">
    <property type="entry name" value="L-ASPARAGINASE, PUTATIVE (AFU_ORTHOLOGUE AFUA_3G11890)-RELATED"/>
    <property type="match status" value="1"/>
</dbReference>
<reference evidence="1 2" key="1">
    <citation type="submission" date="2023-10" db="EMBL/GenBank/DDBJ databases">
        <title>Screening of Alkalihalobacillus lindianensis BZ-TG-R113 and Its Alleviation of Salt Stress on Rapeseed Growth.</title>
        <authorList>
            <person name="Zhao B."/>
            <person name="Guo T."/>
        </authorList>
    </citation>
    <scope>NUCLEOTIDE SEQUENCE [LARGE SCALE GENOMIC DNA]</scope>
    <source>
        <strain evidence="1 2">BZ-TG-R113</strain>
    </source>
</reference>
<dbReference type="PANTHER" id="PTHR42110">
    <property type="entry name" value="L-ASPARAGINASE, PUTATIVE (AFU_ORTHOLOGUE AFUA_3G11890)-RELATED"/>
    <property type="match status" value="1"/>
</dbReference>
<dbReference type="InterPro" id="IPR010349">
    <property type="entry name" value="Asparaginase_II"/>
</dbReference>
<dbReference type="EMBL" id="JAWJBA010000002">
    <property type="protein sequence ID" value="MDV2684272.1"/>
    <property type="molecule type" value="Genomic_DNA"/>
</dbReference>
<dbReference type="Pfam" id="PF06089">
    <property type="entry name" value="Asparaginase_II"/>
    <property type="match status" value="1"/>
</dbReference>
<evidence type="ECO:0000313" key="1">
    <source>
        <dbReference type="EMBL" id="MDV2684272.1"/>
    </source>
</evidence>
<keyword evidence="2" id="KW-1185">Reference proteome</keyword>
<gene>
    <name evidence="1" type="ORF">RYX56_07810</name>
</gene>
<name>A0ABU3X9F3_9BACI</name>
<accession>A0ABU3X9F3</accession>
<dbReference type="Proteomes" id="UP001287282">
    <property type="component" value="Unassembled WGS sequence"/>
</dbReference>
<evidence type="ECO:0000313" key="2">
    <source>
        <dbReference type="Proteomes" id="UP001287282"/>
    </source>
</evidence>
<protein>
    <submittedName>
        <fullName evidence="1">Asparaginase</fullName>
    </submittedName>
</protein>
<organism evidence="1 2">
    <name type="scientific">Alkalihalophilus lindianensis</name>
    <dbReference type="NCBI Taxonomy" id="1630542"/>
    <lineage>
        <taxon>Bacteria</taxon>
        <taxon>Bacillati</taxon>
        <taxon>Bacillota</taxon>
        <taxon>Bacilli</taxon>
        <taxon>Bacillales</taxon>
        <taxon>Bacillaceae</taxon>
        <taxon>Alkalihalophilus</taxon>
    </lineage>
</organism>